<dbReference type="EMBL" id="MU004231">
    <property type="protein sequence ID" value="KAF2672653.1"/>
    <property type="molecule type" value="Genomic_DNA"/>
</dbReference>
<sequence length="64" mass="6963">MRIHEKGLEEPFSISIYPGGGTADGVNGDHVLLAPKYNSDPEEIEEIVNRTAGAIKAFFKDFVA</sequence>
<dbReference type="InterPro" id="IPR015422">
    <property type="entry name" value="PyrdxlP-dep_Trfase_small"/>
</dbReference>
<gene>
    <name evidence="1" type="ORF">BT63DRAFT_475273</name>
</gene>
<proteinExistence type="predicted"/>
<name>A0A6A6UMH6_9PEZI</name>
<dbReference type="Gene3D" id="3.90.1150.10">
    <property type="entry name" value="Aspartate Aminotransferase, domain 1"/>
    <property type="match status" value="1"/>
</dbReference>
<reference evidence="1" key="1">
    <citation type="journal article" date="2020" name="Stud. Mycol.">
        <title>101 Dothideomycetes genomes: a test case for predicting lifestyles and emergence of pathogens.</title>
        <authorList>
            <person name="Haridas S."/>
            <person name="Albert R."/>
            <person name="Binder M."/>
            <person name="Bloem J."/>
            <person name="Labutti K."/>
            <person name="Salamov A."/>
            <person name="Andreopoulos B."/>
            <person name="Baker S."/>
            <person name="Barry K."/>
            <person name="Bills G."/>
            <person name="Bluhm B."/>
            <person name="Cannon C."/>
            <person name="Castanera R."/>
            <person name="Culley D."/>
            <person name="Daum C."/>
            <person name="Ezra D."/>
            <person name="Gonzalez J."/>
            <person name="Henrissat B."/>
            <person name="Kuo A."/>
            <person name="Liang C."/>
            <person name="Lipzen A."/>
            <person name="Lutzoni F."/>
            <person name="Magnuson J."/>
            <person name="Mondo S."/>
            <person name="Nolan M."/>
            <person name="Ohm R."/>
            <person name="Pangilinan J."/>
            <person name="Park H.-J."/>
            <person name="Ramirez L."/>
            <person name="Alfaro M."/>
            <person name="Sun H."/>
            <person name="Tritt A."/>
            <person name="Yoshinaga Y."/>
            <person name="Zwiers L.-H."/>
            <person name="Turgeon B."/>
            <person name="Goodwin S."/>
            <person name="Spatafora J."/>
            <person name="Crous P."/>
            <person name="Grigoriev I."/>
        </authorList>
    </citation>
    <scope>NUCLEOTIDE SEQUENCE</scope>
    <source>
        <strain evidence="1">CBS 115976</strain>
    </source>
</reference>
<accession>A0A6A6UMH6</accession>
<keyword evidence="2" id="KW-1185">Reference proteome</keyword>
<dbReference type="Proteomes" id="UP000799302">
    <property type="component" value="Unassembled WGS sequence"/>
</dbReference>
<evidence type="ECO:0000313" key="2">
    <source>
        <dbReference type="Proteomes" id="UP000799302"/>
    </source>
</evidence>
<evidence type="ECO:0000313" key="1">
    <source>
        <dbReference type="EMBL" id="KAF2672653.1"/>
    </source>
</evidence>
<organism evidence="1 2">
    <name type="scientific">Microthyrium microscopicum</name>
    <dbReference type="NCBI Taxonomy" id="703497"/>
    <lineage>
        <taxon>Eukaryota</taxon>
        <taxon>Fungi</taxon>
        <taxon>Dikarya</taxon>
        <taxon>Ascomycota</taxon>
        <taxon>Pezizomycotina</taxon>
        <taxon>Dothideomycetes</taxon>
        <taxon>Dothideomycetes incertae sedis</taxon>
        <taxon>Microthyriales</taxon>
        <taxon>Microthyriaceae</taxon>
        <taxon>Microthyrium</taxon>
    </lineage>
</organism>
<dbReference type="AlphaFoldDB" id="A0A6A6UMH6"/>
<protein>
    <submittedName>
        <fullName evidence="1">Uncharacterized protein</fullName>
    </submittedName>
</protein>